<name>A0A7S2B1F0_9STRA</name>
<proteinExistence type="predicted"/>
<dbReference type="GO" id="GO:0004062">
    <property type="term" value="F:aryl sulfotransferase activity"/>
    <property type="evidence" value="ECO:0007669"/>
    <property type="project" value="InterPro"/>
</dbReference>
<dbReference type="SUPFAM" id="SSF50969">
    <property type="entry name" value="YVTN repeat-like/Quinoprotein amine dehydrogenase"/>
    <property type="match status" value="1"/>
</dbReference>
<organism evidence="1">
    <name type="scientific">Florenciella parvula</name>
    <dbReference type="NCBI Taxonomy" id="236787"/>
    <lineage>
        <taxon>Eukaryota</taxon>
        <taxon>Sar</taxon>
        <taxon>Stramenopiles</taxon>
        <taxon>Ochrophyta</taxon>
        <taxon>Dictyochophyceae</taxon>
        <taxon>Florenciellales</taxon>
        <taxon>Florenciella</taxon>
    </lineage>
</organism>
<sequence length="447" mass="50711">MRGDVVSITPTYYDLQSKYHFVALKPYPLDTDYMMGTVDIEKTQKGPVYLWNWRKNQPKEFVQLTPEGEVYDCHDLNWNVGGDGFWVTTGDDGFSQYEQKTGTQIAEIKFSHYLVNDPNHLQMIDTDSFAILSSRGSNSILKINVNTQQAKWIMGGQNSSMDMYDEYGRLVPAHSPEDEGVFFGQHNAEYMGDDKYYLFNDGDNIAGSKDNVDVRAQNASSLMIIKVVYNESARGTTQEFTGHVVWRYDLGVYTQFYGDHDRLMNGNSLGTFWNSVRNAPGVQAQSYLLEVTEGKEVAWSLKVYGNNTAKKDINSHGWLVYSSERFYEKPTISRVSCKEFTTPAGPSITVYFTAHNNFRQNNVYQGTYFLSNPSHLPGVNETEVDLKGTFDFVPYWQDTKIEVTWENVGTCDGTTITVENQWGQRTNTTFAYAMSTNSSSTNTSSAF</sequence>
<evidence type="ECO:0000313" key="1">
    <source>
        <dbReference type="EMBL" id="CAD9383808.1"/>
    </source>
</evidence>
<dbReference type="Pfam" id="PF05935">
    <property type="entry name" value="Arylsulfotrans"/>
    <property type="match status" value="1"/>
</dbReference>
<reference evidence="1" key="1">
    <citation type="submission" date="2021-01" db="EMBL/GenBank/DDBJ databases">
        <authorList>
            <person name="Corre E."/>
            <person name="Pelletier E."/>
            <person name="Niang G."/>
            <person name="Scheremetjew M."/>
            <person name="Finn R."/>
            <person name="Kale V."/>
            <person name="Holt S."/>
            <person name="Cochrane G."/>
            <person name="Meng A."/>
            <person name="Brown T."/>
            <person name="Cohen L."/>
        </authorList>
    </citation>
    <scope>NUCLEOTIDE SEQUENCE</scope>
    <source>
        <strain evidence="1">RCC1693</strain>
    </source>
</reference>
<protein>
    <submittedName>
        <fullName evidence="1">Uncharacterized protein</fullName>
    </submittedName>
</protein>
<gene>
    <name evidence="1" type="ORF">FPAR1323_LOCUS1244</name>
</gene>
<dbReference type="InterPro" id="IPR011044">
    <property type="entry name" value="Quino_amine_DH_bsu"/>
</dbReference>
<dbReference type="InterPro" id="IPR010262">
    <property type="entry name" value="Arylsulfotransferase_bact"/>
</dbReference>
<dbReference type="EMBL" id="HBGT01002230">
    <property type="protein sequence ID" value="CAD9383808.1"/>
    <property type="molecule type" value="Transcribed_RNA"/>
</dbReference>
<accession>A0A7S2B1F0</accession>
<dbReference type="AlphaFoldDB" id="A0A7S2B1F0"/>